<keyword evidence="3" id="KW-0732">Signal</keyword>
<feature type="compositionally biased region" description="Basic and acidic residues" evidence="2">
    <location>
        <begin position="798"/>
        <end position="814"/>
    </location>
</feature>
<organism evidence="5 6">
    <name type="scientific">Elysia chlorotica</name>
    <name type="common">Eastern emerald elysia</name>
    <name type="synonym">Sea slug</name>
    <dbReference type="NCBI Taxonomy" id="188477"/>
    <lineage>
        <taxon>Eukaryota</taxon>
        <taxon>Metazoa</taxon>
        <taxon>Spiralia</taxon>
        <taxon>Lophotrochozoa</taxon>
        <taxon>Mollusca</taxon>
        <taxon>Gastropoda</taxon>
        <taxon>Heterobranchia</taxon>
        <taxon>Euthyneura</taxon>
        <taxon>Panpulmonata</taxon>
        <taxon>Sacoglossa</taxon>
        <taxon>Placobranchoidea</taxon>
        <taxon>Plakobranchidae</taxon>
        <taxon>Elysia</taxon>
    </lineage>
</organism>
<evidence type="ECO:0000313" key="6">
    <source>
        <dbReference type="Proteomes" id="UP000271974"/>
    </source>
</evidence>
<dbReference type="InterPro" id="IPR016187">
    <property type="entry name" value="CTDL_fold"/>
</dbReference>
<dbReference type="InterPro" id="IPR016186">
    <property type="entry name" value="C-type_lectin-like/link_sf"/>
</dbReference>
<dbReference type="SUPFAM" id="SSF56436">
    <property type="entry name" value="C-type lectin-like"/>
    <property type="match status" value="2"/>
</dbReference>
<dbReference type="InterPro" id="IPR050111">
    <property type="entry name" value="C-type_lectin/snaclec_domain"/>
</dbReference>
<dbReference type="PROSITE" id="PS00615">
    <property type="entry name" value="C_TYPE_LECTIN_1"/>
    <property type="match status" value="1"/>
</dbReference>
<reference evidence="5 6" key="1">
    <citation type="submission" date="2019-01" db="EMBL/GenBank/DDBJ databases">
        <title>A draft genome assembly of the solar-powered sea slug Elysia chlorotica.</title>
        <authorList>
            <person name="Cai H."/>
            <person name="Li Q."/>
            <person name="Fang X."/>
            <person name="Li J."/>
            <person name="Curtis N.E."/>
            <person name="Altenburger A."/>
            <person name="Shibata T."/>
            <person name="Feng M."/>
            <person name="Maeda T."/>
            <person name="Schwartz J.A."/>
            <person name="Shigenobu S."/>
            <person name="Lundholm N."/>
            <person name="Nishiyama T."/>
            <person name="Yang H."/>
            <person name="Hasebe M."/>
            <person name="Li S."/>
            <person name="Pierce S.K."/>
            <person name="Wang J."/>
        </authorList>
    </citation>
    <scope>NUCLEOTIDE SEQUENCE [LARGE SCALE GENOMIC DNA]</scope>
    <source>
        <strain evidence="5">EC2010</strain>
        <tissue evidence="5">Whole organism of an adult</tissue>
    </source>
</reference>
<dbReference type="EMBL" id="RQTK01000691">
    <property type="protein sequence ID" value="RUS76040.1"/>
    <property type="molecule type" value="Genomic_DNA"/>
</dbReference>
<evidence type="ECO:0000256" key="3">
    <source>
        <dbReference type="SAM" id="SignalP"/>
    </source>
</evidence>
<feature type="compositionally biased region" description="Polar residues" evidence="2">
    <location>
        <begin position="815"/>
        <end position="830"/>
    </location>
</feature>
<feature type="domain" description="C-type lectin" evidence="4">
    <location>
        <begin position="195"/>
        <end position="292"/>
    </location>
</feature>
<gene>
    <name evidence="5" type="ORF">EGW08_016196</name>
</gene>
<evidence type="ECO:0000256" key="2">
    <source>
        <dbReference type="SAM" id="MobiDB-lite"/>
    </source>
</evidence>
<dbReference type="Pfam" id="PF00059">
    <property type="entry name" value="Lectin_C"/>
    <property type="match status" value="2"/>
</dbReference>
<feature type="region of interest" description="Disordered" evidence="2">
    <location>
        <begin position="797"/>
        <end position="836"/>
    </location>
</feature>
<dbReference type="PROSITE" id="PS50041">
    <property type="entry name" value="C_TYPE_LECTIN_2"/>
    <property type="match status" value="2"/>
</dbReference>
<feature type="region of interest" description="Disordered" evidence="2">
    <location>
        <begin position="688"/>
        <end position="777"/>
    </location>
</feature>
<dbReference type="InterPro" id="IPR001304">
    <property type="entry name" value="C-type_lectin-like"/>
</dbReference>
<feature type="domain" description="C-type lectin" evidence="4">
    <location>
        <begin position="51"/>
        <end position="166"/>
    </location>
</feature>
<keyword evidence="1" id="KW-1015">Disulfide bond</keyword>
<keyword evidence="6" id="KW-1185">Reference proteome</keyword>
<evidence type="ECO:0000259" key="4">
    <source>
        <dbReference type="PROSITE" id="PS50041"/>
    </source>
</evidence>
<evidence type="ECO:0000313" key="5">
    <source>
        <dbReference type="EMBL" id="RUS76040.1"/>
    </source>
</evidence>
<proteinExistence type="predicted"/>
<dbReference type="Gene3D" id="3.10.100.10">
    <property type="entry name" value="Mannose-Binding Protein A, subunit A"/>
    <property type="match status" value="2"/>
</dbReference>
<comment type="caution">
    <text evidence="5">The sequence shown here is derived from an EMBL/GenBank/DDBJ whole genome shotgun (WGS) entry which is preliminary data.</text>
</comment>
<feature type="chain" id="PRO_5019298667" description="C-type lectin domain-containing protein" evidence="3">
    <location>
        <begin position="26"/>
        <end position="836"/>
    </location>
</feature>
<feature type="compositionally biased region" description="Polar residues" evidence="2">
    <location>
        <begin position="766"/>
        <end position="777"/>
    </location>
</feature>
<evidence type="ECO:0000256" key="1">
    <source>
        <dbReference type="ARBA" id="ARBA00023157"/>
    </source>
</evidence>
<feature type="compositionally biased region" description="Polar residues" evidence="2">
    <location>
        <begin position="724"/>
        <end position="739"/>
    </location>
</feature>
<name>A0A433T3F9_ELYCH</name>
<dbReference type="CDD" id="cd00037">
    <property type="entry name" value="CLECT"/>
    <property type="match status" value="1"/>
</dbReference>
<dbReference type="OrthoDB" id="6271941at2759"/>
<dbReference type="InterPro" id="IPR018378">
    <property type="entry name" value="C-type_lectin_CS"/>
</dbReference>
<sequence length="836" mass="92731">MYTRTRGRRMMILSLALTALRGIHAEPCGSKVSPIAHKKPSCPQGWKMTMKSKLCLKFIYERRNWTEARKECQKESADLVRIYSDAMRHDINDYVTQKVRVINQYWIALTYSSSLDKFTWPGETEEPKYQASTWNDRDQYPCTVVLSYNSTWAGQPCTARNNFTCEIVQPADGCPPGWYSLGSLGWCLNSVSLASYTDANTTCVSSNATVLTLKSKDKYDAFSDFVGSVWLGASDQEQEGYFVWFTGAAVSNRYYNTFLKDGGTRENCVSLDVSFKHWLDVDCAMELPFMCQKMPAGGVGAPVMEMKSRFTRVSTGPQPQVQNVYLVGDQVRVTCRAFRVPSGKLTWAFGAKDGSPFPDFQNLSKLVDNTVEPMLPANATACINQTTSIFSKTATKNMTLGYLSCFSQAEGPDPHCSGSGDPVAYCAKSLQFKVIDRPFEGPHLRIEFSEPPATVIEGEFLVALCKAYPIEDGALMWGIFLHGDISRALQYNTDPEIALEKYEKKEGKRVTTSRLEMIVDKSFEGSRIACFGYNISDYDSLQCPESGELCAISLPIHVVETPFTGLFGNKYSLLFFSAPFFQVLLCLAAWYWSRGGTENDDYGDIMTEYADYTGVRDENTDSPKTRKAKLKAIKNKAPAPSTSVDANAINSEDSYESYVDRSKVSYDSYANPSKISFDSYANRSKVSHLSHAKRSKAPTEISAANSKVSHISHAKRSKAPTEISAANSKVSHGSYANRSKVSHISHAKRSRAPTEISAADSKHSTKSNAVRSKASSEVNAPISTLSYIFGLITHARTQVHENENNDTKERRSKVSNETAASGSEGSSKYYTPSPRL</sequence>
<protein>
    <recommendedName>
        <fullName evidence="4">C-type lectin domain-containing protein</fullName>
    </recommendedName>
</protein>
<feature type="compositionally biased region" description="Basic residues" evidence="2">
    <location>
        <begin position="740"/>
        <end position="751"/>
    </location>
</feature>
<feature type="signal peptide" evidence="3">
    <location>
        <begin position="1"/>
        <end position="25"/>
    </location>
</feature>
<dbReference type="AlphaFoldDB" id="A0A433T3F9"/>
<dbReference type="Proteomes" id="UP000271974">
    <property type="component" value="Unassembled WGS sequence"/>
</dbReference>
<dbReference type="PANTHER" id="PTHR22803">
    <property type="entry name" value="MANNOSE, PHOSPHOLIPASE, LECTIN RECEPTOR RELATED"/>
    <property type="match status" value="1"/>
</dbReference>
<accession>A0A433T3F9</accession>
<dbReference type="SMART" id="SM00034">
    <property type="entry name" value="CLECT"/>
    <property type="match status" value="2"/>
</dbReference>